<name>A0A0A7GEZ8_GEOAI</name>
<dbReference type="eggNOG" id="arCOG00893">
    <property type="taxonomic scope" value="Archaea"/>
</dbReference>
<dbReference type="STRING" id="565033.GACE_1357"/>
<protein>
    <recommendedName>
        <fullName evidence="3">Metal-dependent hydrolase</fullName>
    </recommendedName>
</protein>
<gene>
    <name evidence="1" type="ORF">GACE_1357</name>
</gene>
<dbReference type="Pfam" id="PF01026">
    <property type="entry name" value="TatD_DNase"/>
    <property type="match status" value="1"/>
</dbReference>
<dbReference type="Gene3D" id="3.20.20.140">
    <property type="entry name" value="Metal-dependent hydrolases"/>
    <property type="match status" value="1"/>
</dbReference>
<proteinExistence type="predicted"/>
<dbReference type="InterPro" id="IPR001130">
    <property type="entry name" value="TatD-like"/>
</dbReference>
<dbReference type="EMBL" id="CP009552">
    <property type="protein sequence ID" value="AIY90398.1"/>
    <property type="molecule type" value="Genomic_DNA"/>
</dbReference>
<dbReference type="PANTHER" id="PTHR42206">
    <property type="entry name" value="METAL-DEPENDENT HYDROLASE-RELATED"/>
    <property type="match status" value="1"/>
</dbReference>
<dbReference type="PANTHER" id="PTHR42206:SF1">
    <property type="entry name" value="METAL-DEPENDENT HYDROLASE"/>
    <property type="match status" value="1"/>
</dbReference>
<dbReference type="RefSeq" id="WP_048092182.1">
    <property type="nucleotide sequence ID" value="NZ_CP009552.1"/>
</dbReference>
<evidence type="ECO:0008006" key="3">
    <source>
        <dbReference type="Google" id="ProtNLM"/>
    </source>
</evidence>
<dbReference type="KEGG" id="gac:GACE_1357"/>
<sequence length="275" mass="31314">MIITDNHMHLYNHLRLKALKQFRQVGGTHVLLVSLLSHHYGILPSKGEDFRQIFEEHVRLVEKANEIVRAYAVLSVHPAEITILSKRWGVDRAAEIMKEALEIAGEYVSEGKAIAIKSGRPHYEVSEYVWKTSNEVLQHAFEVAKDVGCVVQLHTESYTREGMEEIAKLADGAGLSRERVVKHFSPARIDEFRELGFFPSVIAMGDNVLKAAQQGDRFVVETDYIDDRDRPGSVLGPKTVPRKIRELLQKGFDEDFVMKICKDNVERIYGIEMEI</sequence>
<dbReference type="AlphaFoldDB" id="A0A0A7GEZ8"/>
<reference evidence="1 2" key="1">
    <citation type="journal article" date="2015" name="Appl. Environ. Microbiol.">
        <title>The Geoglobus acetivorans genome: Fe(III) reduction, acetate utilization, autotrophic growth, and degradation of aromatic compounds in a hyperthermophilic archaeon.</title>
        <authorList>
            <person name="Mardanov A.V."/>
            <person name="Slododkina G.B."/>
            <person name="Slobodkin A.I."/>
            <person name="Beletsky A.V."/>
            <person name="Gavrilov S.N."/>
            <person name="Kublanov I.V."/>
            <person name="Bonch-Osmolovskaya E.A."/>
            <person name="Skryabin K.G."/>
            <person name="Ravin N.V."/>
        </authorList>
    </citation>
    <scope>NUCLEOTIDE SEQUENCE [LARGE SCALE GENOMIC DNA]</scope>
    <source>
        <strain evidence="1 2">SBH6</strain>
    </source>
</reference>
<dbReference type="GeneID" id="24797937"/>
<accession>A0A0A7GEZ8</accession>
<dbReference type="SUPFAM" id="SSF51556">
    <property type="entry name" value="Metallo-dependent hydrolases"/>
    <property type="match status" value="1"/>
</dbReference>
<dbReference type="InterPro" id="IPR032466">
    <property type="entry name" value="Metal_Hydrolase"/>
</dbReference>
<dbReference type="PIRSF" id="PIRSF004961">
    <property type="entry name" value="UCP004961_TatD"/>
    <property type="match status" value="1"/>
</dbReference>
<evidence type="ECO:0000313" key="1">
    <source>
        <dbReference type="EMBL" id="AIY90398.1"/>
    </source>
</evidence>
<dbReference type="GO" id="GO:0016788">
    <property type="term" value="F:hydrolase activity, acting on ester bonds"/>
    <property type="evidence" value="ECO:0007669"/>
    <property type="project" value="InterPro"/>
</dbReference>
<evidence type="ECO:0000313" key="2">
    <source>
        <dbReference type="Proteomes" id="UP000030624"/>
    </source>
</evidence>
<dbReference type="InterPro" id="IPR011589">
    <property type="entry name" value="UCP004961"/>
</dbReference>
<dbReference type="Proteomes" id="UP000030624">
    <property type="component" value="Chromosome"/>
</dbReference>
<organism evidence="1 2">
    <name type="scientific">Geoglobus acetivorans</name>
    <dbReference type="NCBI Taxonomy" id="565033"/>
    <lineage>
        <taxon>Archaea</taxon>
        <taxon>Methanobacteriati</taxon>
        <taxon>Methanobacteriota</taxon>
        <taxon>Archaeoglobi</taxon>
        <taxon>Archaeoglobales</taxon>
        <taxon>Archaeoglobaceae</taxon>
        <taxon>Geoglobus</taxon>
    </lineage>
</organism>
<dbReference type="HOGENOM" id="CLU_985571_0_0_2"/>